<proteinExistence type="predicted"/>
<dbReference type="Pfam" id="PF19649">
    <property type="entry name" value="DUF6152"/>
    <property type="match status" value="1"/>
</dbReference>
<accession>A0A382GN28</accession>
<name>A0A382GN28_9ZZZZ</name>
<dbReference type="EMBL" id="UINC01056315">
    <property type="protein sequence ID" value="SVB76194.1"/>
    <property type="molecule type" value="Genomic_DNA"/>
</dbReference>
<gene>
    <name evidence="1" type="ORF">METZ01_LOCUS229048</name>
</gene>
<reference evidence="1" key="1">
    <citation type="submission" date="2018-05" db="EMBL/GenBank/DDBJ databases">
        <authorList>
            <person name="Lanie J.A."/>
            <person name="Ng W.-L."/>
            <person name="Kazmierczak K.M."/>
            <person name="Andrzejewski T.M."/>
            <person name="Davidsen T.M."/>
            <person name="Wayne K.J."/>
            <person name="Tettelin H."/>
            <person name="Glass J.I."/>
            <person name="Rusch D."/>
            <person name="Podicherti R."/>
            <person name="Tsui H.-C.T."/>
            <person name="Winkler M.E."/>
        </authorList>
    </citation>
    <scope>NUCLEOTIDE SEQUENCE</scope>
</reference>
<dbReference type="InterPro" id="IPR046150">
    <property type="entry name" value="DUF6152"/>
</dbReference>
<evidence type="ECO:0000313" key="1">
    <source>
        <dbReference type="EMBL" id="SVB76194.1"/>
    </source>
</evidence>
<sequence length="128" mass="14223">MKILFLTTVAALIIMGAPGQSNAHHSVFAVYDINKSVTIDGVITDVWFKSPHIRVFVEVTDKDGTKVTWNTHGHNPTALRRRGWVRDTLEVGEKVTMSGDPTYDGSPKMFIRTIVREDGSILENKVGN</sequence>
<organism evidence="1">
    <name type="scientific">marine metagenome</name>
    <dbReference type="NCBI Taxonomy" id="408172"/>
    <lineage>
        <taxon>unclassified sequences</taxon>
        <taxon>metagenomes</taxon>
        <taxon>ecological metagenomes</taxon>
    </lineage>
</organism>
<protein>
    <submittedName>
        <fullName evidence="1">Uncharacterized protein</fullName>
    </submittedName>
</protein>
<dbReference type="AlphaFoldDB" id="A0A382GN28"/>